<proteinExistence type="predicted"/>
<reference evidence="2" key="1">
    <citation type="submission" date="2022-11" db="UniProtKB">
        <authorList>
            <consortium name="WormBaseParasite"/>
        </authorList>
    </citation>
    <scope>IDENTIFICATION</scope>
</reference>
<protein>
    <submittedName>
        <fullName evidence="2">Uncharacterized protein</fullName>
    </submittedName>
</protein>
<accession>A0A915HN96</accession>
<evidence type="ECO:0000313" key="1">
    <source>
        <dbReference type="Proteomes" id="UP000887565"/>
    </source>
</evidence>
<organism evidence="1 2">
    <name type="scientific">Romanomermis culicivorax</name>
    <name type="common">Nematode worm</name>
    <dbReference type="NCBI Taxonomy" id="13658"/>
    <lineage>
        <taxon>Eukaryota</taxon>
        <taxon>Metazoa</taxon>
        <taxon>Ecdysozoa</taxon>
        <taxon>Nematoda</taxon>
        <taxon>Enoplea</taxon>
        <taxon>Dorylaimia</taxon>
        <taxon>Mermithida</taxon>
        <taxon>Mermithoidea</taxon>
        <taxon>Mermithidae</taxon>
        <taxon>Romanomermis</taxon>
    </lineage>
</organism>
<dbReference type="WBParaSite" id="nRc.2.0.1.t03413-RA">
    <property type="protein sequence ID" value="nRc.2.0.1.t03413-RA"/>
    <property type="gene ID" value="nRc.2.0.1.g03413"/>
</dbReference>
<name>A0A915HN96_ROMCU</name>
<sequence>MAIEANGARNAGMVAVVCGIVAAGRRSLQETQPIVQASHFIQKESQMGGVHGIDYAKLFSPEAGNPSQNERGIVRR</sequence>
<evidence type="ECO:0000313" key="2">
    <source>
        <dbReference type="WBParaSite" id="nRc.2.0.1.t03413-RA"/>
    </source>
</evidence>
<keyword evidence="1" id="KW-1185">Reference proteome</keyword>
<dbReference type="AlphaFoldDB" id="A0A915HN96"/>
<dbReference type="Proteomes" id="UP000887565">
    <property type="component" value="Unplaced"/>
</dbReference>